<comment type="caution">
    <text evidence="1">The sequence shown here is derived from an EMBL/GenBank/DDBJ whole genome shotgun (WGS) entry which is preliminary data.</text>
</comment>
<sequence length="75" mass="8889">MELSPLVLQWEEEALRRGRIIERRANIENLLRFRFGLIDEQLSGIIEPLLELSPEEFTILLLQLSREELLARFGR</sequence>
<proteinExistence type="predicted"/>
<gene>
    <name evidence="1" type="ORF">ACE1CC_04895</name>
</gene>
<dbReference type="EMBL" id="JBHFNQ010000042">
    <property type="protein sequence ID" value="MFB2876209.1"/>
    <property type="molecule type" value="Genomic_DNA"/>
</dbReference>
<name>A0ABV4X0C4_9CYAN</name>
<evidence type="ECO:0008006" key="3">
    <source>
        <dbReference type="Google" id="ProtNLM"/>
    </source>
</evidence>
<evidence type="ECO:0000313" key="2">
    <source>
        <dbReference type="Proteomes" id="UP001576774"/>
    </source>
</evidence>
<protein>
    <recommendedName>
        <fullName evidence="3">DUF4351 domain-containing protein</fullName>
    </recommendedName>
</protein>
<organism evidence="1 2">
    <name type="scientific">Floridaenema aerugineum BLCC-F46</name>
    <dbReference type="NCBI Taxonomy" id="3153654"/>
    <lineage>
        <taxon>Bacteria</taxon>
        <taxon>Bacillati</taxon>
        <taxon>Cyanobacteriota</taxon>
        <taxon>Cyanophyceae</taxon>
        <taxon>Oscillatoriophycideae</taxon>
        <taxon>Aerosakkonematales</taxon>
        <taxon>Aerosakkonemataceae</taxon>
        <taxon>Floridanema</taxon>
        <taxon>Floridanema aerugineum</taxon>
    </lineage>
</organism>
<accession>A0ABV4X0C4</accession>
<reference evidence="1 2" key="1">
    <citation type="submission" date="2024-09" db="EMBL/GenBank/DDBJ databases">
        <title>Floridaenema gen nov. (Aerosakkonemataceae, Aerosakkonematales ord. nov., Cyanobacteria) from benthic tropical and subtropical fresh waters, with the description of four new species.</title>
        <authorList>
            <person name="Moretto J.A."/>
            <person name="Berthold D.E."/>
            <person name="Lefler F.W."/>
            <person name="Huang I.-S."/>
            <person name="Laughinghouse H. IV."/>
        </authorList>
    </citation>
    <scope>NUCLEOTIDE SEQUENCE [LARGE SCALE GENOMIC DNA]</scope>
    <source>
        <strain evidence="1 2">BLCC-F46</strain>
    </source>
</reference>
<dbReference type="Proteomes" id="UP001576774">
    <property type="component" value="Unassembled WGS sequence"/>
</dbReference>
<evidence type="ECO:0000313" key="1">
    <source>
        <dbReference type="EMBL" id="MFB2876209.1"/>
    </source>
</evidence>
<keyword evidence="2" id="KW-1185">Reference proteome</keyword>
<dbReference type="RefSeq" id="WP_413269348.1">
    <property type="nucleotide sequence ID" value="NZ_JBHFNQ010000042.1"/>
</dbReference>